<feature type="transmembrane region" description="Helical" evidence="8">
    <location>
        <begin position="231"/>
        <end position="248"/>
    </location>
</feature>
<dbReference type="Pfam" id="PF00999">
    <property type="entry name" value="Na_H_Exchanger"/>
    <property type="match status" value="1"/>
</dbReference>
<evidence type="ECO:0000256" key="7">
    <source>
        <dbReference type="ARBA" id="ARBA00023136"/>
    </source>
</evidence>
<comment type="subcellular location">
    <subcellularLocation>
        <location evidence="1">Cell membrane</location>
        <topology evidence="1">Multi-pass membrane protein</topology>
    </subcellularLocation>
</comment>
<evidence type="ECO:0000256" key="4">
    <source>
        <dbReference type="ARBA" id="ARBA00022692"/>
    </source>
</evidence>
<evidence type="ECO:0000256" key="1">
    <source>
        <dbReference type="ARBA" id="ARBA00004651"/>
    </source>
</evidence>
<name>A0ABU3DDA0_9RHOB</name>
<keyword evidence="6" id="KW-0406">Ion transport</keyword>
<proteinExistence type="predicted"/>
<keyword evidence="7 8" id="KW-0472">Membrane</keyword>
<evidence type="ECO:0000313" key="10">
    <source>
        <dbReference type="EMBL" id="MDT0681509.1"/>
    </source>
</evidence>
<dbReference type="EMBL" id="JAVRHL010000001">
    <property type="protein sequence ID" value="MDT0681509.1"/>
    <property type="molecule type" value="Genomic_DNA"/>
</dbReference>
<feature type="transmembrane region" description="Helical" evidence="8">
    <location>
        <begin position="90"/>
        <end position="112"/>
    </location>
</feature>
<evidence type="ECO:0000259" key="9">
    <source>
        <dbReference type="Pfam" id="PF00999"/>
    </source>
</evidence>
<keyword evidence="4 8" id="KW-0812">Transmembrane</keyword>
<feature type="transmembrane region" description="Helical" evidence="8">
    <location>
        <begin position="190"/>
        <end position="219"/>
    </location>
</feature>
<dbReference type="InterPro" id="IPR006153">
    <property type="entry name" value="Cation/H_exchanger_TM"/>
</dbReference>
<evidence type="ECO:0000256" key="6">
    <source>
        <dbReference type="ARBA" id="ARBA00023065"/>
    </source>
</evidence>
<keyword evidence="5 8" id="KW-1133">Transmembrane helix</keyword>
<dbReference type="PANTHER" id="PTHR32507">
    <property type="entry name" value="NA(+)/H(+) ANTIPORTER 1"/>
    <property type="match status" value="1"/>
</dbReference>
<dbReference type="PANTHER" id="PTHR32507:SF8">
    <property type="entry name" value="CNH1P"/>
    <property type="match status" value="1"/>
</dbReference>
<evidence type="ECO:0000256" key="5">
    <source>
        <dbReference type="ARBA" id="ARBA00022989"/>
    </source>
</evidence>
<feature type="transmembrane region" description="Helical" evidence="8">
    <location>
        <begin position="32"/>
        <end position="49"/>
    </location>
</feature>
<keyword evidence="11" id="KW-1185">Reference proteome</keyword>
<evidence type="ECO:0000313" key="11">
    <source>
        <dbReference type="Proteomes" id="UP001265259"/>
    </source>
</evidence>
<reference evidence="10 11" key="1">
    <citation type="submission" date="2023-09" db="EMBL/GenBank/DDBJ databases">
        <authorList>
            <person name="Rey-Velasco X."/>
        </authorList>
    </citation>
    <scope>NUCLEOTIDE SEQUENCE [LARGE SCALE GENOMIC DNA]</scope>
    <source>
        <strain evidence="10 11">F158</strain>
    </source>
</reference>
<dbReference type="Proteomes" id="UP001265259">
    <property type="component" value="Unassembled WGS sequence"/>
</dbReference>
<feature type="transmembrane region" description="Helical" evidence="8">
    <location>
        <begin position="118"/>
        <end position="140"/>
    </location>
</feature>
<sequence length="432" mass="45267">MDTTALLAIAAGILAFALISRRAEAGMVTAPMVFTAFGFVAGSGVLGVIDPQIQSSSLQTFAELTLVVALFTDAARIDLRRLGSEHDVPLRLLGIGLPLTVAAGTGAAMLLFPTLGLWPALLIGVILAPTDAALGQAVVSDARVPQRIRQGLNVESGLNDGIAFPALLFIASFAGGAVEDLGVGSGEIGAMGWASFILGQLILGPLVGLGVGLGGTYLITRAHAREWMNEIFLRISTLCLAIIAFTAAELVGGNGFIAAFAGGLIVGTRSRVVLEGVEDFGETEGQLLTLLVFLLFGAVLLPELESLGLRHVLYAILSLTVLRMVPVALSLVGTRMAPATVLFLGWFGPRGLASILYLLLLTESGAVPGIEEIQRVVFLTVLMSIVLHGAAAAPLAGRYGRWIKTQDDAPEHRPTFPFPVRMRSMRQKAGKT</sequence>
<feature type="transmembrane region" description="Helical" evidence="8">
    <location>
        <begin position="313"/>
        <end position="332"/>
    </location>
</feature>
<feature type="transmembrane region" description="Helical" evidence="8">
    <location>
        <begin position="339"/>
        <end position="361"/>
    </location>
</feature>
<feature type="domain" description="Cation/H+ exchanger transmembrane" evidence="9">
    <location>
        <begin position="15"/>
        <end position="395"/>
    </location>
</feature>
<gene>
    <name evidence="10" type="ORF">RM543_02335</name>
</gene>
<feature type="transmembrane region" description="Helical" evidence="8">
    <location>
        <begin position="373"/>
        <end position="396"/>
    </location>
</feature>
<evidence type="ECO:0000256" key="3">
    <source>
        <dbReference type="ARBA" id="ARBA00022449"/>
    </source>
</evidence>
<keyword evidence="2" id="KW-0813">Transport</keyword>
<evidence type="ECO:0000256" key="2">
    <source>
        <dbReference type="ARBA" id="ARBA00022448"/>
    </source>
</evidence>
<accession>A0ABU3DDA0</accession>
<organism evidence="10 11">
    <name type="scientific">Tropicimonas omnivorans</name>
    <dbReference type="NCBI Taxonomy" id="3075590"/>
    <lineage>
        <taxon>Bacteria</taxon>
        <taxon>Pseudomonadati</taxon>
        <taxon>Pseudomonadota</taxon>
        <taxon>Alphaproteobacteria</taxon>
        <taxon>Rhodobacterales</taxon>
        <taxon>Roseobacteraceae</taxon>
        <taxon>Tropicimonas</taxon>
    </lineage>
</organism>
<comment type="caution">
    <text evidence="10">The sequence shown here is derived from an EMBL/GenBank/DDBJ whole genome shotgun (WGS) entry which is preliminary data.</text>
</comment>
<protein>
    <submittedName>
        <fullName evidence="10">Cation:proton antiporter</fullName>
    </submittedName>
</protein>
<feature type="transmembrane region" description="Helical" evidence="8">
    <location>
        <begin position="161"/>
        <end position="178"/>
    </location>
</feature>
<dbReference type="RefSeq" id="WP_311689243.1">
    <property type="nucleotide sequence ID" value="NZ_JAVRHL010000001.1"/>
</dbReference>
<keyword evidence="3" id="KW-0050">Antiport</keyword>
<evidence type="ECO:0000256" key="8">
    <source>
        <dbReference type="SAM" id="Phobius"/>
    </source>
</evidence>